<dbReference type="InterPro" id="IPR044068">
    <property type="entry name" value="CB"/>
</dbReference>
<evidence type="ECO:0000256" key="3">
    <source>
        <dbReference type="ARBA" id="ARBA00023172"/>
    </source>
</evidence>
<dbReference type="EMBL" id="FMZE01000005">
    <property type="protein sequence ID" value="SDD00493.1"/>
    <property type="molecule type" value="Genomic_DNA"/>
</dbReference>
<dbReference type="GO" id="GO:0006310">
    <property type="term" value="P:DNA recombination"/>
    <property type="evidence" value="ECO:0007669"/>
    <property type="project" value="UniProtKB-KW"/>
</dbReference>
<protein>
    <submittedName>
        <fullName evidence="4">Site-specific recombinase XerD</fullName>
    </submittedName>
</protein>
<gene>
    <name evidence="4" type="ORF">SAMN05421630_105143</name>
</gene>
<dbReference type="RefSeq" id="WP_091804379.1">
    <property type="nucleotide sequence ID" value="NZ_CP016353.1"/>
</dbReference>
<dbReference type="PROSITE" id="PS51900">
    <property type="entry name" value="CB"/>
    <property type="match status" value="1"/>
</dbReference>
<organism evidence="4 5">
    <name type="scientific">Prauserella marina</name>
    <dbReference type="NCBI Taxonomy" id="530584"/>
    <lineage>
        <taxon>Bacteria</taxon>
        <taxon>Bacillati</taxon>
        <taxon>Actinomycetota</taxon>
        <taxon>Actinomycetes</taxon>
        <taxon>Pseudonocardiales</taxon>
        <taxon>Pseudonocardiaceae</taxon>
        <taxon>Prauserella</taxon>
    </lineage>
</organism>
<dbReference type="PANTHER" id="PTHR30349">
    <property type="entry name" value="PHAGE INTEGRASE-RELATED"/>
    <property type="match status" value="1"/>
</dbReference>
<dbReference type="PANTHER" id="PTHR30349:SF81">
    <property type="entry name" value="TYROSINE RECOMBINASE XERC"/>
    <property type="match status" value="1"/>
</dbReference>
<dbReference type="OrthoDB" id="4137935at2"/>
<sequence length="365" mass="39428">MIDIPGSTDLTSARATAGDLTTAVALLPALGVPDPNDRYSVRAVTVLWLGADKSDHTRRAYFADLAAWLSWCDRSGLDPLRARRADVDAWKSTLTVKGRDGVARPAAPSTIARTLAGVSSWYRYLQSNDVTDTNPIGAVTRPKRAKASPLPALDERSTATLLDYVETRAQGNDTEASWRDAALVALLFYTGLRVSGITSASVSDLGIDAGHTILRYTSKGGQRDFVPVVAPALRPLGRYLAVRADRTGVPAQQLEGPLLATTPHPHDPRKPGGKALTQRDVWQTLRRFAKAAGLASADSISPHTARRTTGTLLLAHNVPVQKVQDLLGHADIRTTRDRYDAHRHKLDSSPTHTLAQILAEHREGS</sequence>
<dbReference type="GO" id="GO:0003677">
    <property type="term" value="F:DNA binding"/>
    <property type="evidence" value="ECO:0007669"/>
    <property type="project" value="UniProtKB-UniRule"/>
</dbReference>
<dbReference type="STRING" id="530584.SAMN05421630_105143"/>
<dbReference type="PROSITE" id="PS51898">
    <property type="entry name" value="TYR_RECOMBINASE"/>
    <property type="match status" value="1"/>
</dbReference>
<dbReference type="KEGG" id="pmad:BAY61_15485"/>
<keyword evidence="2" id="KW-0238">DNA-binding</keyword>
<reference evidence="4 5" key="1">
    <citation type="submission" date="2016-10" db="EMBL/GenBank/DDBJ databases">
        <authorList>
            <person name="de Groot N.N."/>
        </authorList>
    </citation>
    <scope>NUCLEOTIDE SEQUENCE [LARGE SCALE GENOMIC DNA]</scope>
    <source>
        <strain evidence="4 5">CGMCC 4.5506</strain>
    </source>
</reference>
<keyword evidence="3" id="KW-0233">DNA recombination</keyword>
<evidence type="ECO:0000313" key="4">
    <source>
        <dbReference type="EMBL" id="SDD00493.1"/>
    </source>
</evidence>
<dbReference type="Proteomes" id="UP000199494">
    <property type="component" value="Unassembled WGS sequence"/>
</dbReference>
<dbReference type="InterPro" id="IPR011010">
    <property type="entry name" value="DNA_brk_join_enz"/>
</dbReference>
<dbReference type="Gene3D" id="1.10.443.10">
    <property type="entry name" value="Intergrase catalytic core"/>
    <property type="match status" value="1"/>
</dbReference>
<accession>A0A222VQK7</accession>
<dbReference type="Pfam" id="PF00589">
    <property type="entry name" value="Phage_integrase"/>
    <property type="match status" value="1"/>
</dbReference>
<evidence type="ECO:0000313" key="5">
    <source>
        <dbReference type="Proteomes" id="UP000199494"/>
    </source>
</evidence>
<dbReference type="AlphaFoldDB" id="A0A222VQK7"/>
<dbReference type="Gene3D" id="1.10.150.130">
    <property type="match status" value="1"/>
</dbReference>
<dbReference type="InterPro" id="IPR004107">
    <property type="entry name" value="Integrase_SAM-like_N"/>
</dbReference>
<dbReference type="GO" id="GO:0015074">
    <property type="term" value="P:DNA integration"/>
    <property type="evidence" value="ECO:0007669"/>
    <property type="project" value="UniProtKB-KW"/>
</dbReference>
<dbReference type="InterPro" id="IPR002104">
    <property type="entry name" value="Integrase_catalytic"/>
</dbReference>
<name>A0A222VQK7_9PSEU</name>
<keyword evidence="5" id="KW-1185">Reference proteome</keyword>
<dbReference type="Pfam" id="PF02899">
    <property type="entry name" value="Phage_int_SAM_1"/>
    <property type="match status" value="1"/>
</dbReference>
<keyword evidence="1" id="KW-0229">DNA integration</keyword>
<evidence type="ECO:0000256" key="2">
    <source>
        <dbReference type="ARBA" id="ARBA00023125"/>
    </source>
</evidence>
<dbReference type="SUPFAM" id="SSF56349">
    <property type="entry name" value="DNA breaking-rejoining enzymes"/>
    <property type="match status" value="1"/>
</dbReference>
<dbReference type="CDD" id="cd00397">
    <property type="entry name" value="DNA_BRE_C"/>
    <property type="match status" value="1"/>
</dbReference>
<dbReference type="InterPro" id="IPR010998">
    <property type="entry name" value="Integrase_recombinase_N"/>
</dbReference>
<evidence type="ECO:0000256" key="1">
    <source>
        <dbReference type="ARBA" id="ARBA00022908"/>
    </source>
</evidence>
<proteinExistence type="predicted"/>
<dbReference type="InterPro" id="IPR050090">
    <property type="entry name" value="Tyrosine_recombinase_XerCD"/>
</dbReference>
<dbReference type="InterPro" id="IPR013762">
    <property type="entry name" value="Integrase-like_cat_sf"/>
</dbReference>